<name>A0A0F5IQ37_9BACT</name>
<evidence type="ECO:0000313" key="1">
    <source>
        <dbReference type="EMBL" id="KKB47641.1"/>
    </source>
</evidence>
<dbReference type="STRING" id="927665.HMPREF1535_04498"/>
<organism evidence="1 2">
    <name type="scientific">Parabacteroides goldsteinii DSM 19448 = WAL 12034</name>
    <dbReference type="NCBI Taxonomy" id="927665"/>
    <lineage>
        <taxon>Bacteria</taxon>
        <taxon>Pseudomonadati</taxon>
        <taxon>Bacteroidota</taxon>
        <taxon>Bacteroidia</taxon>
        <taxon>Bacteroidales</taxon>
        <taxon>Tannerellaceae</taxon>
        <taxon>Parabacteroides</taxon>
    </lineage>
</organism>
<evidence type="ECO:0000313" key="2">
    <source>
        <dbReference type="Proteomes" id="UP000033047"/>
    </source>
</evidence>
<dbReference type="RefSeq" id="WP_046147467.1">
    <property type="nucleotide sequence ID" value="NZ_KQ033913.1"/>
</dbReference>
<gene>
    <name evidence="1" type="ORF">HMPREF1535_04498</name>
</gene>
<comment type="caution">
    <text evidence="1">The sequence shown here is derived from an EMBL/GenBank/DDBJ whole genome shotgun (WGS) entry which is preliminary data.</text>
</comment>
<accession>A0A0F5IQ37</accession>
<dbReference type="PATRIC" id="fig|927665.4.peg.4618"/>
<sequence>MNIFLETESFLILLKYKELCESSIFVIEEDTLNIKKASSPIDISQGKVILSIELLGINFAQELEKADLASKTDIFFYSIQMDLINSHL</sequence>
<dbReference type="Proteomes" id="UP000033047">
    <property type="component" value="Unassembled WGS sequence"/>
</dbReference>
<proteinExistence type="predicted"/>
<dbReference type="EMBL" id="AQHV01000025">
    <property type="protein sequence ID" value="KKB47641.1"/>
    <property type="molecule type" value="Genomic_DNA"/>
</dbReference>
<reference evidence="1 2" key="1">
    <citation type="submission" date="2013-04" db="EMBL/GenBank/DDBJ databases">
        <title>The Genome Sequence of Parabacteroides goldsteinii DSM 19448.</title>
        <authorList>
            <consortium name="The Broad Institute Genomics Platform"/>
            <person name="Earl A."/>
            <person name="Ward D."/>
            <person name="Feldgarden M."/>
            <person name="Gevers D."/>
            <person name="Martens E."/>
            <person name="Sakamoto M."/>
            <person name="Benno Y."/>
            <person name="Song Y."/>
            <person name="Liu C."/>
            <person name="Lee J."/>
            <person name="Bolanos M."/>
            <person name="Vaisanen M.L."/>
            <person name="Finegold S.M."/>
            <person name="Walker B."/>
            <person name="Young S."/>
            <person name="Zeng Q."/>
            <person name="Gargeya S."/>
            <person name="Fitzgerald M."/>
            <person name="Haas B."/>
            <person name="Abouelleil A."/>
            <person name="Allen A.W."/>
            <person name="Alvarado L."/>
            <person name="Arachchi H.M."/>
            <person name="Berlin A.M."/>
            <person name="Chapman S.B."/>
            <person name="Gainer-Dewar J."/>
            <person name="Goldberg J."/>
            <person name="Griggs A."/>
            <person name="Gujja S."/>
            <person name="Hansen M."/>
            <person name="Howarth C."/>
            <person name="Imamovic A."/>
            <person name="Ireland A."/>
            <person name="Larimer J."/>
            <person name="McCowan C."/>
            <person name="Murphy C."/>
            <person name="Pearson M."/>
            <person name="Poon T.W."/>
            <person name="Priest M."/>
            <person name="Roberts A."/>
            <person name="Saif S."/>
            <person name="Shea T."/>
            <person name="Sisk P."/>
            <person name="Sykes S."/>
            <person name="Wortman J."/>
            <person name="Nusbaum C."/>
            <person name="Birren B."/>
        </authorList>
    </citation>
    <scope>NUCLEOTIDE SEQUENCE [LARGE SCALE GENOMIC DNA]</scope>
    <source>
        <strain evidence="1 2">DSM 19448</strain>
    </source>
</reference>
<protein>
    <submittedName>
        <fullName evidence="1">Uncharacterized protein</fullName>
    </submittedName>
</protein>
<dbReference type="HOGENOM" id="CLU_2466218_0_0_10"/>
<dbReference type="AlphaFoldDB" id="A0A0F5IQ37"/>